<comment type="caution">
    <text evidence="8">The sequence shown here is derived from an EMBL/GenBank/DDBJ whole genome shotgun (WGS) entry which is preliminary data.</text>
</comment>
<protein>
    <recommendedName>
        <fullName evidence="19">Immunity protein 17</fullName>
    </recommendedName>
</protein>
<dbReference type="EMBL" id="WNCN01000021">
    <property type="protein sequence ID" value="MTU40623.1"/>
    <property type="molecule type" value="Genomic_DNA"/>
</dbReference>
<evidence type="ECO:0000313" key="15">
    <source>
        <dbReference type="Proteomes" id="UP000434916"/>
    </source>
</evidence>
<dbReference type="Pfam" id="PF15562">
    <property type="entry name" value="Imm17"/>
    <property type="match status" value="1"/>
</dbReference>
<evidence type="ECO:0000313" key="10">
    <source>
        <dbReference type="EMBL" id="RHH80178.1"/>
    </source>
</evidence>
<dbReference type="Proteomes" id="UP000482671">
    <property type="component" value="Unassembled WGS sequence"/>
</dbReference>
<evidence type="ECO:0000313" key="13">
    <source>
        <dbReference type="Proteomes" id="UP000285173"/>
    </source>
</evidence>
<evidence type="ECO:0000313" key="11">
    <source>
        <dbReference type="Proteomes" id="UP000261088"/>
    </source>
</evidence>
<keyword evidence="1" id="KW-0472">Membrane</keyword>
<evidence type="ECO:0000313" key="6">
    <source>
        <dbReference type="EMBL" id="MTV01700.1"/>
    </source>
</evidence>
<dbReference type="InterPro" id="IPR029087">
    <property type="entry name" value="Imm17"/>
</dbReference>
<dbReference type="EMBL" id="QSEF01000014">
    <property type="protein sequence ID" value="RGZ47343.1"/>
    <property type="molecule type" value="Genomic_DNA"/>
</dbReference>
<reference evidence="11 12" key="1">
    <citation type="submission" date="2018-08" db="EMBL/GenBank/DDBJ databases">
        <title>A genome reference for cultivated species of the human gut microbiota.</title>
        <authorList>
            <person name="Zou Y."/>
            <person name="Xue W."/>
            <person name="Luo G."/>
        </authorList>
    </citation>
    <scope>NUCLEOTIDE SEQUENCE [LARGE SCALE GENOMIC DNA]</scope>
    <source>
        <strain evidence="10 12">AM16-50</strain>
        <strain evidence="9 14">AM34-17</strain>
        <strain evidence="8 13">AM50-15</strain>
        <strain evidence="7 11">OM05-11AA</strain>
    </source>
</reference>
<organism evidence="8 13">
    <name type="scientific">Parabacteroides merdae</name>
    <dbReference type="NCBI Taxonomy" id="46503"/>
    <lineage>
        <taxon>Bacteria</taxon>
        <taxon>Pseudomonadati</taxon>
        <taxon>Bacteroidota</taxon>
        <taxon>Bacteroidia</taxon>
        <taxon>Bacteroidales</taxon>
        <taxon>Tannerellaceae</taxon>
        <taxon>Parabacteroides</taxon>
    </lineage>
</organism>
<dbReference type="EMBL" id="BQNZ01000002">
    <property type="protein sequence ID" value="GKH72311.1"/>
    <property type="molecule type" value="Genomic_DNA"/>
</dbReference>
<feature type="transmembrane region" description="Helical" evidence="1">
    <location>
        <begin position="6"/>
        <end position="29"/>
    </location>
</feature>
<feature type="transmembrane region" description="Helical" evidence="1">
    <location>
        <begin position="50"/>
        <end position="70"/>
    </location>
</feature>
<evidence type="ECO:0008006" key="19">
    <source>
        <dbReference type="Google" id="ProtNLM"/>
    </source>
</evidence>
<proteinExistence type="predicted"/>
<dbReference type="EMBL" id="QRKC01000001">
    <property type="protein sequence ID" value="RHH80178.1"/>
    <property type="molecule type" value="Genomic_DNA"/>
</dbReference>
<name>A0A351DXL1_9BACT</name>
<dbReference type="EMBL" id="QSUP01000003">
    <property type="protein sequence ID" value="RGN53379.1"/>
    <property type="molecule type" value="Genomic_DNA"/>
</dbReference>
<keyword evidence="1" id="KW-0812">Transmembrane</keyword>
<dbReference type="Proteomes" id="UP000448908">
    <property type="component" value="Unassembled WGS sequence"/>
</dbReference>
<evidence type="ECO:0000313" key="7">
    <source>
        <dbReference type="EMBL" id="RGN53379.1"/>
    </source>
</evidence>
<evidence type="ECO:0000313" key="14">
    <source>
        <dbReference type="Proteomes" id="UP000286260"/>
    </source>
</evidence>
<evidence type="ECO:0000313" key="8">
    <source>
        <dbReference type="EMBL" id="RGZ47343.1"/>
    </source>
</evidence>
<evidence type="ECO:0000256" key="1">
    <source>
        <dbReference type="SAM" id="Phobius"/>
    </source>
</evidence>
<dbReference type="GeneID" id="49203914"/>
<keyword evidence="1" id="KW-1133">Transmembrane helix</keyword>
<dbReference type="EMBL" id="WNCR01000001">
    <property type="protein sequence ID" value="MTU28007.1"/>
    <property type="molecule type" value="Genomic_DNA"/>
</dbReference>
<dbReference type="OrthoDB" id="1094464at2"/>
<sequence length="71" mass="7949">MEPTEYFILILFIALGIFSVIAAILNLDWYFQTSGAMTFVRWLGRKGARIFYALLGLGLIACGVAGLIFWN</sequence>
<dbReference type="Proteomes" id="UP000283732">
    <property type="component" value="Unassembled WGS sequence"/>
</dbReference>
<keyword evidence="15" id="KW-1185">Reference proteome</keyword>
<evidence type="ECO:0000313" key="18">
    <source>
        <dbReference type="Proteomes" id="UP000482671"/>
    </source>
</evidence>
<dbReference type="EMBL" id="WNDA01000031">
    <property type="protein sequence ID" value="MTU70655.1"/>
    <property type="molecule type" value="Genomic_DNA"/>
</dbReference>
<dbReference type="Proteomes" id="UP000261088">
    <property type="component" value="Unassembled WGS sequence"/>
</dbReference>
<evidence type="ECO:0000313" key="5">
    <source>
        <dbReference type="EMBL" id="MTU70655.1"/>
    </source>
</evidence>
<dbReference type="Proteomes" id="UP001055114">
    <property type="component" value="Unassembled WGS sequence"/>
</dbReference>
<dbReference type="AlphaFoldDB" id="A0A351DXL1"/>
<gene>
    <name evidence="2" type="ORF">CE91St3_21740</name>
    <name evidence="10" type="ORF">DW191_03375</name>
    <name evidence="9" type="ORF">DW828_04640</name>
    <name evidence="8" type="ORF">DW986_11050</name>
    <name evidence="7" type="ORF">DXB61_04260</name>
    <name evidence="3" type="ORF">GMD66_01995</name>
    <name evidence="4" type="ORF">GMD82_14410</name>
    <name evidence="5" type="ORF">GMD92_16700</name>
    <name evidence="6" type="ORF">GME02_08445</name>
</gene>
<reference evidence="15 16" key="2">
    <citation type="journal article" date="2019" name="Nat. Med.">
        <title>A library of human gut bacterial isolates paired with longitudinal multiomics data enables mechanistic microbiome research.</title>
        <authorList>
            <person name="Poyet M."/>
            <person name="Groussin M."/>
            <person name="Gibbons S.M."/>
            <person name="Avila-Pacheco J."/>
            <person name="Jiang X."/>
            <person name="Kearney S.M."/>
            <person name="Perrotta A.R."/>
            <person name="Berdy B."/>
            <person name="Zhao S."/>
            <person name="Lieberman T.D."/>
            <person name="Swanson P.K."/>
            <person name="Smith M."/>
            <person name="Roesemann S."/>
            <person name="Alexander J.E."/>
            <person name="Rich S.A."/>
            <person name="Livny J."/>
            <person name="Vlamakis H."/>
            <person name="Clish C."/>
            <person name="Bullock K."/>
            <person name="Deik A."/>
            <person name="Scott J."/>
            <person name="Pierce K.A."/>
            <person name="Xavier R.J."/>
            <person name="Alm E.J."/>
        </authorList>
    </citation>
    <scope>NUCLEOTIDE SEQUENCE [LARGE SCALE GENOMIC DNA]</scope>
    <source>
        <strain evidence="6 18">BIOML-A11</strain>
        <strain evidence="5 17">BIOML-A16</strain>
        <strain evidence="3 16">BIOML-A25</strain>
        <strain evidence="4 15">BIOML-A29</strain>
    </source>
</reference>
<accession>A0A351DXL1</accession>
<dbReference type="STRING" id="46503.ERS852463_01326"/>
<dbReference type="Proteomes" id="UP000285173">
    <property type="component" value="Unassembled WGS sequence"/>
</dbReference>
<dbReference type="Proteomes" id="UP000437446">
    <property type="component" value="Unassembled WGS sequence"/>
</dbReference>
<dbReference type="RefSeq" id="WP_005633532.1">
    <property type="nucleotide sequence ID" value="NZ_BAABYG010000001.1"/>
</dbReference>
<evidence type="ECO:0000313" key="4">
    <source>
        <dbReference type="EMBL" id="MTU40623.1"/>
    </source>
</evidence>
<evidence type="ECO:0000313" key="3">
    <source>
        <dbReference type="EMBL" id="MTU28007.1"/>
    </source>
</evidence>
<dbReference type="Proteomes" id="UP000434916">
    <property type="component" value="Unassembled WGS sequence"/>
</dbReference>
<dbReference type="Proteomes" id="UP000286260">
    <property type="component" value="Unassembled WGS sequence"/>
</dbReference>
<dbReference type="EMBL" id="QSII01000004">
    <property type="protein sequence ID" value="RHC88638.1"/>
    <property type="molecule type" value="Genomic_DNA"/>
</dbReference>
<evidence type="ECO:0000313" key="2">
    <source>
        <dbReference type="EMBL" id="GKH72311.1"/>
    </source>
</evidence>
<evidence type="ECO:0000313" key="9">
    <source>
        <dbReference type="EMBL" id="RHC88638.1"/>
    </source>
</evidence>
<evidence type="ECO:0000313" key="17">
    <source>
        <dbReference type="Proteomes" id="UP000448908"/>
    </source>
</evidence>
<dbReference type="EMBL" id="WNDD01000007">
    <property type="protein sequence ID" value="MTV01700.1"/>
    <property type="molecule type" value="Genomic_DNA"/>
</dbReference>
<evidence type="ECO:0000313" key="16">
    <source>
        <dbReference type="Proteomes" id="UP000437446"/>
    </source>
</evidence>
<evidence type="ECO:0000313" key="12">
    <source>
        <dbReference type="Proteomes" id="UP000283732"/>
    </source>
</evidence>
<reference evidence="2" key="3">
    <citation type="submission" date="2022-01" db="EMBL/GenBank/DDBJ databases">
        <title>Novel bile acid biosynthetic pathways are enriched in the microbiome of centenarians.</title>
        <authorList>
            <person name="Sato Y."/>
            <person name="Atarashi K."/>
            <person name="Plichta R.D."/>
            <person name="Arai Y."/>
            <person name="Sasajima S."/>
            <person name="Kearney M.S."/>
            <person name="Suda W."/>
            <person name="Takeshita K."/>
            <person name="Sasaki T."/>
            <person name="Okamoto S."/>
            <person name="Skelly N.A."/>
            <person name="Okamura Y."/>
            <person name="Vlamakis H."/>
            <person name="Li Y."/>
            <person name="Tanoue T."/>
            <person name="Takei H."/>
            <person name="Nittono H."/>
            <person name="Narushima S."/>
            <person name="Irie J."/>
            <person name="Itoh H."/>
            <person name="Moriya K."/>
            <person name="Sugiura Y."/>
            <person name="Suematsu M."/>
            <person name="Moritoki N."/>
            <person name="Shibata S."/>
            <person name="Littman R.D."/>
            <person name="Fischbach A.M."/>
            <person name="Uwamino Y."/>
            <person name="Inoue T."/>
            <person name="Honda A."/>
            <person name="Hattori M."/>
            <person name="Murai T."/>
            <person name="Xavier J.R."/>
            <person name="Hirose N."/>
            <person name="Honda K."/>
        </authorList>
    </citation>
    <scope>NUCLEOTIDE SEQUENCE</scope>
    <source>
        <strain evidence="2">CE91-St3</strain>
    </source>
</reference>